<evidence type="ECO:0000256" key="2">
    <source>
        <dbReference type="ARBA" id="ARBA00017475"/>
    </source>
</evidence>
<dbReference type="KEGG" id="csol:105362940"/>
<feature type="region of interest" description="Disordered" evidence="3">
    <location>
        <begin position="1"/>
        <end position="95"/>
    </location>
</feature>
<keyword evidence="4" id="KW-1185">Reference proteome</keyword>
<evidence type="ECO:0000256" key="3">
    <source>
        <dbReference type="SAM" id="MobiDB-lite"/>
    </source>
</evidence>
<dbReference type="GeneID" id="105362940"/>
<dbReference type="InterPro" id="IPR012459">
    <property type="entry name" value="Rrp15"/>
</dbReference>
<dbReference type="GO" id="GO:0030687">
    <property type="term" value="C:preribosome, large subunit precursor"/>
    <property type="evidence" value="ECO:0007669"/>
    <property type="project" value="TreeGrafter"/>
</dbReference>
<feature type="compositionally biased region" description="Basic and acidic residues" evidence="3">
    <location>
        <begin position="25"/>
        <end position="44"/>
    </location>
</feature>
<dbReference type="GO" id="GO:0000470">
    <property type="term" value="P:maturation of LSU-rRNA"/>
    <property type="evidence" value="ECO:0007669"/>
    <property type="project" value="TreeGrafter"/>
</dbReference>
<sequence length="308" mass="34844">MIAHDVSVKNKKSLKKVSVQVPVVKESEDSDSKEFDDSDAEKAGTDSPNEELENRKNITTDDETSSGAEGDESDANDDDELNNVNSTLNQNNPHWADAMKKVLGTKKPKRKKSIVLSKAKKINEILPKPKEVVLPFEIETNEGKIKTETVEVTEKIIKDENLATQKKQRRKILGKKIRVKPSVLDRDYEKRLQKIATSGVVQLFNAVKQQQKDIENKIIEAGPLERKREKALKSINRQTFLNVLMGGTNNLVEDSAKKLDKEDEPKKENEVWSVLRDDFVMGAKMKDWNKDNKSSDEDSSPPEEMDSD</sequence>
<gene>
    <name evidence="5" type="primary">LOC105362940</name>
</gene>
<dbReference type="PANTHER" id="PTHR13245:SF14">
    <property type="entry name" value="RRP15-LIKE PROTEIN"/>
    <property type="match status" value="1"/>
</dbReference>
<evidence type="ECO:0000256" key="1">
    <source>
        <dbReference type="ARBA" id="ARBA00007462"/>
    </source>
</evidence>
<feature type="compositionally biased region" description="Basic and acidic residues" evidence="3">
    <location>
        <begin position="285"/>
        <end position="296"/>
    </location>
</feature>
<dbReference type="PANTHER" id="PTHR13245">
    <property type="entry name" value="RRP15-LIKE PROTEIN"/>
    <property type="match status" value="1"/>
</dbReference>
<feature type="compositionally biased region" description="Acidic residues" evidence="3">
    <location>
        <begin position="297"/>
        <end position="308"/>
    </location>
</feature>
<dbReference type="AlphaFoldDB" id="A0AAJ7DWB4"/>
<organism evidence="4 5">
    <name type="scientific">Ceratosolen solmsi marchali</name>
    <dbReference type="NCBI Taxonomy" id="326594"/>
    <lineage>
        <taxon>Eukaryota</taxon>
        <taxon>Metazoa</taxon>
        <taxon>Ecdysozoa</taxon>
        <taxon>Arthropoda</taxon>
        <taxon>Hexapoda</taxon>
        <taxon>Insecta</taxon>
        <taxon>Pterygota</taxon>
        <taxon>Neoptera</taxon>
        <taxon>Endopterygota</taxon>
        <taxon>Hymenoptera</taxon>
        <taxon>Apocrita</taxon>
        <taxon>Proctotrupomorpha</taxon>
        <taxon>Chalcidoidea</taxon>
        <taxon>Agaonidae</taxon>
        <taxon>Agaoninae</taxon>
        <taxon>Ceratosolen</taxon>
    </lineage>
</organism>
<evidence type="ECO:0000313" key="5">
    <source>
        <dbReference type="RefSeq" id="XP_011498793.1"/>
    </source>
</evidence>
<dbReference type="Pfam" id="PF07890">
    <property type="entry name" value="Rrp15p"/>
    <property type="match status" value="1"/>
</dbReference>
<feature type="compositionally biased region" description="Acidic residues" evidence="3">
    <location>
        <begin position="60"/>
        <end position="81"/>
    </location>
</feature>
<feature type="compositionally biased region" description="Low complexity" evidence="3">
    <location>
        <begin position="82"/>
        <end position="92"/>
    </location>
</feature>
<comment type="similarity">
    <text evidence="1">Belongs to the RRP15 family.</text>
</comment>
<dbReference type="GO" id="GO:0000460">
    <property type="term" value="P:maturation of 5.8S rRNA"/>
    <property type="evidence" value="ECO:0007669"/>
    <property type="project" value="TreeGrafter"/>
</dbReference>
<name>A0AAJ7DWB4_9HYME</name>
<evidence type="ECO:0000313" key="4">
    <source>
        <dbReference type="Proteomes" id="UP000695007"/>
    </source>
</evidence>
<reference evidence="5" key="1">
    <citation type="submission" date="2025-08" db="UniProtKB">
        <authorList>
            <consortium name="RefSeq"/>
        </authorList>
    </citation>
    <scope>IDENTIFICATION</scope>
</reference>
<accession>A0AAJ7DWB4</accession>
<feature type="region of interest" description="Disordered" evidence="3">
    <location>
        <begin position="285"/>
        <end position="308"/>
    </location>
</feature>
<protein>
    <recommendedName>
        <fullName evidence="2">RRP15-like protein</fullName>
    </recommendedName>
</protein>
<proteinExistence type="inferred from homology"/>
<dbReference type="Proteomes" id="UP000695007">
    <property type="component" value="Unplaced"/>
</dbReference>
<dbReference type="RefSeq" id="XP_011498793.1">
    <property type="nucleotide sequence ID" value="XM_011500491.1"/>
</dbReference>